<keyword evidence="8 11" id="KW-0333">Golgi apparatus</keyword>
<dbReference type="InterPro" id="IPR011990">
    <property type="entry name" value="TPR-like_helical_dom_sf"/>
</dbReference>
<evidence type="ECO:0000256" key="10">
    <source>
        <dbReference type="ARBA" id="ARBA00023329"/>
    </source>
</evidence>
<reference evidence="12" key="1">
    <citation type="submission" date="2022-10" db="EMBL/GenBank/DDBJ databases">
        <authorList>
            <person name="Byrne P K."/>
        </authorList>
    </citation>
    <scope>NUCLEOTIDE SEQUENCE</scope>
    <source>
        <strain evidence="12">CBS7001</strain>
    </source>
</reference>
<evidence type="ECO:0000256" key="2">
    <source>
        <dbReference type="ARBA" id="ARBA00004347"/>
    </source>
</evidence>
<evidence type="ECO:0000256" key="6">
    <source>
        <dbReference type="ARBA" id="ARBA00022892"/>
    </source>
</evidence>
<dbReference type="InterPro" id="IPR006822">
    <property type="entry name" value="Coatomer_esu"/>
</dbReference>
<evidence type="ECO:0000256" key="11">
    <source>
        <dbReference type="PIRNR" id="PIRNR016478"/>
    </source>
</evidence>
<evidence type="ECO:0000256" key="3">
    <source>
        <dbReference type="ARBA" id="ARBA00008827"/>
    </source>
</evidence>
<evidence type="ECO:0000256" key="7">
    <source>
        <dbReference type="ARBA" id="ARBA00022927"/>
    </source>
</evidence>
<organism evidence="12 13">
    <name type="scientific">Saccharomyces uvarum</name>
    <name type="common">Yeast</name>
    <name type="synonym">Saccharomyces bayanus var. uvarum</name>
    <dbReference type="NCBI Taxonomy" id="230603"/>
    <lineage>
        <taxon>Eukaryota</taxon>
        <taxon>Fungi</taxon>
        <taxon>Dikarya</taxon>
        <taxon>Ascomycota</taxon>
        <taxon>Saccharomycotina</taxon>
        <taxon>Saccharomycetes</taxon>
        <taxon>Saccharomycetales</taxon>
        <taxon>Saccharomycetaceae</taxon>
        <taxon>Saccharomyces</taxon>
    </lineage>
</organism>
<keyword evidence="10 11" id="KW-0968">Cytoplasmic vesicle</keyword>
<dbReference type="GO" id="GO:0015031">
    <property type="term" value="P:protein transport"/>
    <property type="evidence" value="ECO:0007669"/>
    <property type="project" value="UniProtKB-UniRule"/>
</dbReference>
<dbReference type="PIRSF" id="PIRSF016478">
    <property type="entry name" value="Coatomer_esu"/>
    <property type="match status" value="1"/>
</dbReference>
<sequence>MDYFNIKQNYYTGNFVQCLQEIEKFNKVTDNTLLFYKAKTLLALNQYQSQDPSSKFGKALDAYVNFLDTKKITELESSLKDKQSSPYELHLLASAQAILGNLDESLETCVEGIDSDEMEGTTELLLLAIEVALLNNQASTASIIFDNYTNAIEDTITGDNEMILNLAESYIKFGTNKETATSNFYYYEELSQTFPTWKTQLGLLNLHLQQRNIAEAQGIVELLLSDYYSVEQKENAALYKPNFLANQITLALMQGADTEDLTNQLVDLDHEHAFIKHHQEIDAKFDELVGKYDPSN</sequence>
<evidence type="ECO:0000313" key="13">
    <source>
        <dbReference type="Proteomes" id="UP001162090"/>
    </source>
</evidence>
<name>A0AA35JLA3_SACUV</name>
<dbReference type="EMBL" id="OX365920">
    <property type="protein sequence ID" value="CAI4065349.1"/>
    <property type="molecule type" value="Genomic_DNA"/>
</dbReference>
<dbReference type="Gene3D" id="1.25.40.10">
    <property type="entry name" value="Tetratricopeptide repeat domain"/>
    <property type="match status" value="1"/>
</dbReference>
<evidence type="ECO:0000313" key="12">
    <source>
        <dbReference type="EMBL" id="CAI4065349.1"/>
    </source>
</evidence>
<dbReference type="GO" id="GO:0000139">
    <property type="term" value="C:Golgi membrane"/>
    <property type="evidence" value="ECO:0007669"/>
    <property type="project" value="UniProtKB-SubCell"/>
</dbReference>
<comment type="similarity">
    <text evidence="3 11">Belongs to the COPE family.</text>
</comment>
<dbReference type="PANTHER" id="PTHR10805:SF0">
    <property type="entry name" value="COATOMER SUBUNIT EPSILON"/>
    <property type="match status" value="1"/>
</dbReference>
<dbReference type="Pfam" id="PF04733">
    <property type="entry name" value="Coatomer_E"/>
    <property type="match status" value="1"/>
</dbReference>
<dbReference type="GO" id="GO:0006891">
    <property type="term" value="P:intra-Golgi vesicle-mediated transport"/>
    <property type="evidence" value="ECO:0007669"/>
    <property type="project" value="TreeGrafter"/>
</dbReference>
<comment type="function">
    <text evidence="11">The coatomer is a cytosolic protein complex that binds to dilysine motifs and reversibly associates with Golgi non-clathrin-coated vesicles, which further mediate biosynthetic protein transport from the ER, via the Golgi up to the trans Golgi network. The coatomer complex is required for budding from Golgi membranes, and is essential for the retrograde Golgi-to-ER transport of dilysine-tagged proteins.</text>
</comment>
<keyword evidence="4 11" id="KW-0813">Transport</keyword>
<gene>
    <name evidence="12" type="primary">SUVC09G0940</name>
    <name evidence="12" type="ORF">SUVC_09G0940</name>
</gene>
<dbReference type="PANTHER" id="PTHR10805">
    <property type="entry name" value="COATOMER SUBUNIT EPSILON"/>
    <property type="match status" value="1"/>
</dbReference>
<keyword evidence="5 11" id="KW-0963">Cytoplasm</keyword>
<dbReference type="GO" id="GO:0006890">
    <property type="term" value="P:retrograde vesicle-mediated transport, Golgi to endoplasmic reticulum"/>
    <property type="evidence" value="ECO:0007669"/>
    <property type="project" value="UniProtKB-UniRule"/>
</dbReference>
<dbReference type="GO" id="GO:0006888">
    <property type="term" value="P:endoplasmic reticulum to Golgi vesicle-mediated transport"/>
    <property type="evidence" value="ECO:0007669"/>
    <property type="project" value="TreeGrafter"/>
</dbReference>
<evidence type="ECO:0000256" key="8">
    <source>
        <dbReference type="ARBA" id="ARBA00023034"/>
    </source>
</evidence>
<dbReference type="Proteomes" id="UP001162090">
    <property type="component" value="Chromosome 9"/>
</dbReference>
<evidence type="ECO:0000256" key="1">
    <source>
        <dbReference type="ARBA" id="ARBA00004255"/>
    </source>
</evidence>
<keyword evidence="6 11" id="KW-0931">ER-Golgi transport</keyword>
<accession>A0AA35JLA3</accession>
<dbReference type="AlphaFoldDB" id="A0AA35JLA3"/>
<evidence type="ECO:0000256" key="5">
    <source>
        <dbReference type="ARBA" id="ARBA00022490"/>
    </source>
</evidence>
<evidence type="ECO:0000256" key="4">
    <source>
        <dbReference type="ARBA" id="ARBA00022448"/>
    </source>
</evidence>
<keyword evidence="9 11" id="KW-0472">Membrane</keyword>
<dbReference type="GO" id="GO:0005198">
    <property type="term" value="F:structural molecule activity"/>
    <property type="evidence" value="ECO:0007669"/>
    <property type="project" value="UniProtKB-UniRule"/>
</dbReference>
<evidence type="ECO:0000256" key="9">
    <source>
        <dbReference type="ARBA" id="ARBA00023136"/>
    </source>
</evidence>
<keyword evidence="7 11" id="KW-0653">Protein transport</keyword>
<proteinExistence type="inferred from homology"/>
<protein>
    <recommendedName>
        <fullName evidence="11">Coatomer subunit epsilon</fullName>
    </recommendedName>
</protein>
<comment type="subcellular location">
    <subcellularLocation>
        <location evidence="2">Cytoplasmic vesicle</location>
        <location evidence="2">COPI-coated vesicle membrane</location>
        <topology evidence="2">Peripheral membrane protein</topology>
        <orientation evidence="2">Cytoplasmic side</orientation>
    </subcellularLocation>
    <subcellularLocation>
        <location evidence="1">Golgi apparatus membrane</location>
        <topology evidence="1">Peripheral membrane protein</topology>
        <orientation evidence="1">Cytoplasmic side</orientation>
    </subcellularLocation>
</comment>
<dbReference type="GO" id="GO:0030126">
    <property type="term" value="C:COPI vesicle coat"/>
    <property type="evidence" value="ECO:0007669"/>
    <property type="project" value="TreeGrafter"/>
</dbReference>